<feature type="domain" description="HTH cro/C1-type" evidence="2">
    <location>
        <begin position="23"/>
        <end position="69"/>
    </location>
</feature>
<dbReference type="NCBIfam" id="TIGR02607">
    <property type="entry name" value="antidote_HigA"/>
    <property type="match status" value="1"/>
</dbReference>
<protein>
    <submittedName>
        <fullName evidence="3">Antitoxin HigA</fullName>
    </submittedName>
</protein>
<dbReference type="CDD" id="cd00093">
    <property type="entry name" value="HTH_XRE"/>
    <property type="match status" value="1"/>
</dbReference>
<sequence>MTRMYNPPHPGEVLRDGVFTDTGITVTDFADRLGVTRVTLSRVLNSKSGISADMAVRLAAALGGSAESWLTMQNAYDLWQAEKALKRQVAKIEPLKIAA</sequence>
<dbReference type="Gene3D" id="1.10.260.40">
    <property type="entry name" value="lambda repressor-like DNA-binding domains"/>
    <property type="match status" value="1"/>
</dbReference>
<organism evidence="3 4">
    <name type="scientific">Georgfuchsia toluolica</name>
    <dbReference type="NCBI Taxonomy" id="424218"/>
    <lineage>
        <taxon>Bacteria</taxon>
        <taxon>Pseudomonadati</taxon>
        <taxon>Pseudomonadota</taxon>
        <taxon>Betaproteobacteria</taxon>
        <taxon>Nitrosomonadales</taxon>
        <taxon>Sterolibacteriaceae</taxon>
        <taxon>Georgfuchsia</taxon>
    </lineage>
</organism>
<evidence type="ECO:0000313" key="3">
    <source>
        <dbReference type="EMBL" id="CAG4883812.1"/>
    </source>
</evidence>
<dbReference type="InterPro" id="IPR001387">
    <property type="entry name" value="Cro/C1-type_HTH"/>
</dbReference>
<dbReference type="InterPro" id="IPR010982">
    <property type="entry name" value="Lambda_DNA-bd_dom_sf"/>
</dbReference>
<dbReference type="PROSITE" id="PS50943">
    <property type="entry name" value="HTH_CROC1"/>
    <property type="match status" value="1"/>
</dbReference>
<dbReference type="Pfam" id="PF01381">
    <property type="entry name" value="HTH_3"/>
    <property type="match status" value="1"/>
</dbReference>
<dbReference type="GO" id="GO:0003677">
    <property type="term" value="F:DNA binding"/>
    <property type="evidence" value="ECO:0007669"/>
    <property type="project" value="UniProtKB-KW"/>
</dbReference>
<dbReference type="PANTHER" id="PTHR36924">
    <property type="entry name" value="ANTITOXIN HIGA-1"/>
    <property type="match status" value="1"/>
</dbReference>
<dbReference type="InterPro" id="IPR013430">
    <property type="entry name" value="Toxin_antidote_HigA"/>
</dbReference>
<dbReference type="Proteomes" id="UP000742786">
    <property type="component" value="Unassembled WGS sequence"/>
</dbReference>
<dbReference type="EMBL" id="CAJQUM010000001">
    <property type="protein sequence ID" value="CAG4883812.1"/>
    <property type="molecule type" value="Genomic_DNA"/>
</dbReference>
<name>A0A916N8Y2_9PROT</name>
<dbReference type="PANTHER" id="PTHR36924:SF1">
    <property type="entry name" value="ANTITOXIN HIGA-1"/>
    <property type="match status" value="1"/>
</dbReference>
<keyword evidence="4" id="KW-1185">Reference proteome</keyword>
<dbReference type="AlphaFoldDB" id="A0A916N8Y2"/>
<evidence type="ECO:0000313" key="4">
    <source>
        <dbReference type="Proteomes" id="UP000742786"/>
    </source>
</evidence>
<reference evidence="3" key="1">
    <citation type="submission" date="2021-04" db="EMBL/GenBank/DDBJ databases">
        <authorList>
            <person name="Hornung B."/>
        </authorList>
    </citation>
    <scope>NUCLEOTIDE SEQUENCE</scope>
    <source>
        <strain evidence="3">G5G6</strain>
    </source>
</reference>
<dbReference type="SMART" id="SM00530">
    <property type="entry name" value="HTH_XRE"/>
    <property type="match status" value="1"/>
</dbReference>
<keyword evidence="1" id="KW-0238">DNA-binding</keyword>
<evidence type="ECO:0000259" key="2">
    <source>
        <dbReference type="PROSITE" id="PS50943"/>
    </source>
</evidence>
<dbReference type="SUPFAM" id="SSF47413">
    <property type="entry name" value="lambda repressor-like DNA-binding domains"/>
    <property type="match status" value="1"/>
</dbReference>
<comment type="caution">
    <text evidence="3">The sequence shown here is derived from an EMBL/GenBank/DDBJ whole genome shotgun (WGS) entry which is preliminary data.</text>
</comment>
<evidence type="ECO:0000256" key="1">
    <source>
        <dbReference type="ARBA" id="ARBA00023125"/>
    </source>
</evidence>
<proteinExistence type="predicted"/>
<accession>A0A916N8Y2</accession>
<gene>
    <name evidence="3" type="primary">higA</name>
    <name evidence="3" type="ORF">GTOL_11695</name>
</gene>
<dbReference type="RefSeq" id="WP_220635736.1">
    <property type="nucleotide sequence ID" value="NZ_CAJQUM010000001.1"/>
</dbReference>